<dbReference type="Gene3D" id="3.40.50.300">
    <property type="entry name" value="P-loop containing nucleotide triphosphate hydrolases"/>
    <property type="match status" value="1"/>
</dbReference>
<accession>A0ABW3MKL5</accession>
<comment type="caution">
    <text evidence="4">The sequence shown here is derived from an EMBL/GenBank/DDBJ whole genome shotgun (WGS) entry which is preliminary data.</text>
</comment>
<evidence type="ECO:0000256" key="1">
    <source>
        <dbReference type="ARBA" id="ARBA00005417"/>
    </source>
</evidence>
<dbReference type="EMBL" id="JBHTIS010002630">
    <property type="protein sequence ID" value="MFD1050129.1"/>
    <property type="molecule type" value="Genomic_DNA"/>
</dbReference>
<keyword evidence="4" id="KW-0547">Nucleotide-binding</keyword>
<protein>
    <submittedName>
        <fullName evidence="4">ATP-binding cassette domain-containing protein</fullName>
    </submittedName>
</protein>
<dbReference type="Pfam" id="PF00005">
    <property type="entry name" value="ABC_tran"/>
    <property type="match status" value="1"/>
</dbReference>
<reference evidence="5" key="1">
    <citation type="journal article" date="2019" name="Int. J. Syst. Evol. Microbiol.">
        <title>The Global Catalogue of Microorganisms (GCM) 10K type strain sequencing project: providing services to taxonomists for standard genome sequencing and annotation.</title>
        <authorList>
            <consortium name="The Broad Institute Genomics Platform"/>
            <consortium name="The Broad Institute Genome Sequencing Center for Infectious Disease"/>
            <person name="Wu L."/>
            <person name="Ma J."/>
        </authorList>
    </citation>
    <scope>NUCLEOTIDE SEQUENCE [LARGE SCALE GENOMIC DNA]</scope>
    <source>
        <strain evidence="5">JCM 31486</strain>
    </source>
</reference>
<name>A0ABW3MKL5_9PSEU</name>
<dbReference type="InterPro" id="IPR003439">
    <property type="entry name" value="ABC_transporter-like_ATP-bd"/>
</dbReference>
<evidence type="ECO:0000256" key="2">
    <source>
        <dbReference type="ARBA" id="ARBA00022448"/>
    </source>
</evidence>
<dbReference type="InterPro" id="IPR027417">
    <property type="entry name" value="P-loop_NTPase"/>
</dbReference>
<evidence type="ECO:0000259" key="3">
    <source>
        <dbReference type="Pfam" id="PF00005"/>
    </source>
</evidence>
<dbReference type="GO" id="GO:0005524">
    <property type="term" value="F:ATP binding"/>
    <property type="evidence" value="ECO:0007669"/>
    <property type="project" value="UniProtKB-KW"/>
</dbReference>
<comment type="similarity">
    <text evidence="1">Belongs to the ABC transporter superfamily.</text>
</comment>
<evidence type="ECO:0000313" key="5">
    <source>
        <dbReference type="Proteomes" id="UP001597045"/>
    </source>
</evidence>
<feature type="non-terminal residue" evidence="4">
    <location>
        <position position="58"/>
    </location>
</feature>
<keyword evidence="2" id="KW-0813">Transport</keyword>
<dbReference type="SUPFAM" id="SSF52540">
    <property type="entry name" value="P-loop containing nucleoside triphosphate hydrolases"/>
    <property type="match status" value="1"/>
</dbReference>
<gene>
    <name evidence="4" type="ORF">ACFQ1S_33715</name>
</gene>
<feature type="domain" description="ABC transporter" evidence="3">
    <location>
        <begin position="24"/>
        <end position="57"/>
    </location>
</feature>
<dbReference type="PANTHER" id="PTHR43335">
    <property type="entry name" value="ABC TRANSPORTER, ATP-BINDING PROTEIN"/>
    <property type="match status" value="1"/>
</dbReference>
<organism evidence="4 5">
    <name type="scientific">Kibdelosporangium lantanae</name>
    <dbReference type="NCBI Taxonomy" id="1497396"/>
    <lineage>
        <taxon>Bacteria</taxon>
        <taxon>Bacillati</taxon>
        <taxon>Actinomycetota</taxon>
        <taxon>Actinomycetes</taxon>
        <taxon>Pseudonocardiales</taxon>
        <taxon>Pseudonocardiaceae</taxon>
        <taxon>Kibdelosporangium</taxon>
    </lineage>
</organism>
<proteinExistence type="inferred from homology"/>
<sequence>MHDGSGRVVVHNLTKTFGQVQAVRNLSFTVEPGTVTGFLGPNGAGKTTTLRMLLGLIR</sequence>
<keyword evidence="4" id="KW-0067">ATP-binding</keyword>
<evidence type="ECO:0000313" key="4">
    <source>
        <dbReference type="EMBL" id="MFD1050129.1"/>
    </source>
</evidence>
<keyword evidence="5" id="KW-1185">Reference proteome</keyword>
<dbReference type="PANTHER" id="PTHR43335:SF4">
    <property type="entry name" value="ABC TRANSPORTER, ATP-BINDING PROTEIN"/>
    <property type="match status" value="1"/>
</dbReference>
<dbReference type="Proteomes" id="UP001597045">
    <property type="component" value="Unassembled WGS sequence"/>
</dbReference>